<evidence type="ECO:0000313" key="1">
    <source>
        <dbReference type="EMBL" id="PWN49707.1"/>
    </source>
</evidence>
<keyword evidence="2" id="KW-1185">Reference proteome</keyword>
<name>A0ACD0NVC7_9BASI</name>
<accession>A0ACD0NVC7</accession>
<dbReference type="EMBL" id="KZ820015">
    <property type="protein sequence ID" value="PWN49707.1"/>
    <property type="molecule type" value="Genomic_DNA"/>
</dbReference>
<reference evidence="1 2" key="1">
    <citation type="journal article" date="2018" name="Mol. Biol. Evol.">
        <title>Broad Genomic Sampling Reveals a Smut Pathogenic Ancestry of the Fungal Clade Ustilaginomycotina.</title>
        <authorList>
            <person name="Kijpornyongpan T."/>
            <person name="Mondo S.J."/>
            <person name="Barry K."/>
            <person name="Sandor L."/>
            <person name="Lee J."/>
            <person name="Lipzen A."/>
            <person name="Pangilinan J."/>
            <person name="LaButti K."/>
            <person name="Hainaut M."/>
            <person name="Henrissat B."/>
            <person name="Grigoriev I.V."/>
            <person name="Spatafora J.W."/>
            <person name="Aime M.C."/>
        </authorList>
    </citation>
    <scope>NUCLEOTIDE SEQUENCE [LARGE SCALE GENOMIC DNA]</scope>
    <source>
        <strain evidence="1 2">SA 807</strain>
    </source>
</reference>
<organism evidence="1 2">
    <name type="scientific">Violaceomyces palustris</name>
    <dbReference type="NCBI Taxonomy" id="1673888"/>
    <lineage>
        <taxon>Eukaryota</taxon>
        <taxon>Fungi</taxon>
        <taxon>Dikarya</taxon>
        <taxon>Basidiomycota</taxon>
        <taxon>Ustilaginomycotina</taxon>
        <taxon>Ustilaginomycetes</taxon>
        <taxon>Violaceomycetales</taxon>
        <taxon>Violaceomycetaceae</taxon>
        <taxon>Violaceomyces</taxon>
    </lineage>
</organism>
<gene>
    <name evidence="1" type="ORF">IE53DRAFT_388039</name>
</gene>
<sequence>MAENGISIHPPRPYSASIFSADALPYYDREIETQPGLRAKVEKEIASEQKNLAKVEEDRLPPKFELFSHHPYLANELERISKGETSSGERLDTSRYSLPAPEAGLDASEQDWDKALNNSAAQIGHMEIRLRNVELLRKYGANLWRLHNFQQESMLTQHSDAAEAIRDRTNELNKERQKSQTEVGHKLSSLEKRWTELISRGLQLEVANITAEHEIETKTAERDALRKALERMDQDEA</sequence>
<proteinExistence type="predicted"/>
<protein>
    <submittedName>
        <fullName evidence="1">Uncharacterized protein</fullName>
    </submittedName>
</protein>
<dbReference type="Proteomes" id="UP000245626">
    <property type="component" value="Unassembled WGS sequence"/>
</dbReference>
<evidence type="ECO:0000313" key="2">
    <source>
        <dbReference type="Proteomes" id="UP000245626"/>
    </source>
</evidence>